<evidence type="ECO:0000259" key="4">
    <source>
        <dbReference type="PROSITE" id="PS51898"/>
    </source>
</evidence>
<feature type="domain" description="Tyr recombinase" evidence="4">
    <location>
        <begin position="157"/>
        <end position="340"/>
    </location>
</feature>
<gene>
    <name evidence="5" type="primary">Int-Tn_1</name>
    <name evidence="5" type="ORF">AVLFYP127_00405</name>
</gene>
<keyword evidence="3" id="KW-0233">DNA recombination</keyword>
<dbReference type="GO" id="GO:0006310">
    <property type="term" value="P:DNA recombination"/>
    <property type="evidence" value="ECO:0007669"/>
    <property type="project" value="UniProtKB-KW"/>
</dbReference>
<evidence type="ECO:0000256" key="2">
    <source>
        <dbReference type="ARBA" id="ARBA00023125"/>
    </source>
</evidence>
<dbReference type="GO" id="GO:0003677">
    <property type="term" value="F:DNA binding"/>
    <property type="evidence" value="ECO:0007669"/>
    <property type="project" value="UniProtKB-KW"/>
</dbReference>
<name>A0A6N2T044_9FIRM</name>
<evidence type="ECO:0000256" key="1">
    <source>
        <dbReference type="ARBA" id="ARBA00008857"/>
    </source>
</evidence>
<dbReference type="Gene3D" id="1.10.443.10">
    <property type="entry name" value="Intergrase catalytic core"/>
    <property type="match status" value="1"/>
</dbReference>
<protein>
    <submittedName>
        <fullName evidence="5">Transposase from transposon Tn916</fullName>
    </submittedName>
</protein>
<dbReference type="InterPro" id="IPR011010">
    <property type="entry name" value="DNA_brk_join_enz"/>
</dbReference>
<dbReference type="EMBL" id="CACRSW010000023">
    <property type="protein sequence ID" value="VYS98572.1"/>
    <property type="molecule type" value="Genomic_DNA"/>
</dbReference>
<dbReference type="SUPFAM" id="SSF56349">
    <property type="entry name" value="DNA breaking-rejoining enzymes"/>
    <property type="match status" value="1"/>
</dbReference>
<dbReference type="PROSITE" id="PS51898">
    <property type="entry name" value="TYR_RECOMBINASE"/>
    <property type="match status" value="1"/>
</dbReference>
<keyword evidence="2" id="KW-0238">DNA-binding</keyword>
<sequence length="342" mass="39941">MKNVSLTVRKRTDSGNWQAIIRQKQGNTWKQVESKGGFNKKILAQNWGNSKLKYWQSKTITEYDKYTIGKLKELYLQFKKNEIKETTLLTKISCLNSSKIIDDWYPCDLTKEKALELSNKISNAGMIELRTFYNFLIKELDMELKNPIKSTVKKQEEKRALITEEFLELRSFFKREDHLLALDICYYHGLRGGELAGLTSFGDITDKYININKQWSGKIKQFDTPKSSNGYRKVPTRTSVYKEYLEYLSNMKTIPIDGRLFPFNNFHACLTYAMSKNLKNTPYKEIRLHHLRHSFITNLIQQGLDIQTVAYVAGDKVDTILKNYSHINKNTDKILRKAISEI</sequence>
<dbReference type="InterPro" id="IPR050090">
    <property type="entry name" value="Tyrosine_recombinase_XerCD"/>
</dbReference>
<evidence type="ECO:0000313" key="5">
    <source>
        <dbReference type="EMBL" id="VYS98572.1"/>
    </source>
</evidence>
<accession>A0A6N2T044</accession>
<dbReference type="GO" id="GO:0015074">
    <property type="term" value="P:DNA integration"/>
    <property type="evidence" value="ECO:0007669"/>
    <property type="project" value="InterPro"/>
</dbReference>
<reference evidence="5" key="1">
    <citation type="submission" date="2019-11" db="EMBL/GenBank/DDBJ databases">
        <authorList>
            <person name="Feng L."/>
        </authorList>
    </citation>
    <scope>NUCLEOTIDE SEQUENCE</scope>
    <source>
        <strain evidence="5">AvaginalisLFYP127</strain>
    </source>
</reference>
<dbReference type="Pfam" id="PF00589">
    <property type="entry name" value="Phage_integrase"/>
    <property type="match status" value="1"/>
</dbReference>
<dbReference type="PANTHER" id="PTHR30349:SF41">
    <property type="entry name" value="INTEGRASE_RECOMBINASE PROTEIN MJ0367-RELATED"/>
    <property type="match status" value="1"/>
</dbReference>
<evidence type="ECO:0000256" key="3">
    <source>
        <dbReference type="ARBA" id="ARBA00023172"/>
    </source>
</evidence>
<comment type="similarity">
    <text evidence="1">Belongs to the 'phage' integrase family.</text>
</comment>
<proteinExistence type="inferred from homology"/>
<organism evidence="5">
    <name type="scientific">Anaerococcus vaginalis</name>
    <dbReference type="NCBI Taxonomy" id="33037"/>
    <lineage>
        <taxon>Bacteria</taxon>
        <taxon>Bacillati</taxon>
        <taxon>Bacillota</taxon>
        <taxon>Tissierellia</taxon>
        <taxon>Tissierellales</taxon>
        <taxon>Peptoniphilaceae</taxon>
        <taxon>Anaerococcus</taxon>
    </lineage>
</organism>
<dbReference type="InterPro" id="IPR002104">
    <property type="entry name" value="Integrase_catalytic"/>
</dbReference>
<dbReference type="PANTHER" id="PTHR30349">
    <property type="entry name" value="PHAGE INTEGRASE-RELATED"/>
    <property type="match status" value="1"/>
</dbReference>
<dbReference type="InterPro" id="IPR013762">
    <property type="entry name" value="Integrase-like_cat_sf"/>
</dbReference>
<dbReference type="AlphaFoldDB" id="A0A6N2T044"/>
<dbReference type="RefSeq" id="WP_156328991.1">
    <property type="nucleotide sequence ID" value="NZ_CACRSW010000023.1"/>
</dbReference>